<reference evidence="1" key="1">
    <citation type="submission" date="2023-04" db="EMBL/GenBank/DDBJ databases">
        <title>Candida boidinii NBRC 1967.</title>
        <authorList>
            <person name="Ichikawa N."/>
            <person name="Sato H."/>
            <person name="Tonouchi N."/>
        </authorList>
    </citation>
    <scope>NUCLEOTIDE SEQUENCE</scope>
    <source>
        <strain evidence="1">NBRC 1967</strain>
    </source>
</reference>
<proteinExistence type="predicted"/>
<evidence type="ECO:0000313" key="2">
    <source>
        <dbReference type="Proteomes" id="UP001165101"/>
    </source>
</evidence>
<comment type="caution">
    <text evidence="1">The sequence shown here is derived from an EMBL/GenBank/DDBJ whole genome shotgun (WGS) entry which is preliminary data.</text>
</comment>
<keyword evidence="2" id="KW-1185">Reference proteome</keyword>
<protein>
    <submittedName>
        <fullName evidence="1">Unnamed protein product</fullName>
    </submittedName>
</protein>
<accession>A0ACB5TZ66</accession>
<dbReference type="EMBL" id="BSXV01003191">
    <property type="protein sequence ID" value="GME97782.1"/>
    <property type="molecule type" value="Genomic_DNA"/>
</dbReference>
<dbReference type="Proteomes" id="UP001165101">
    <property type="component" value="Unassembled WGS sequence"/>
</dbReference>
<organism evidence="1 2">
    <name type="scientific">Candida boidinii</name>
    <name type="common">Yeast</name>
    <dbReference type="NCBI Taxonomy" id="5477"/>
    <lineage>
        <taxon>Eukaryota</taxon>
        <taxon>Fungi</taxon>
        <taxon>Dikarya</taxon>
        <taxon>Ascomycota</taxon>
        <taxon>Saccharomycotina</taxon>
        <taxon>Pichiomycetes</taxon>
        <taxon>Pichiales</taxon>
        <taxon>Pichiaceae</taxon>
        <taxon>Ogataea</taxon>
        <taxon>Ogataea/Candida clade</taxon>
    </lineage>
</organism>
<sequence>MMSILYHSIDHALTDATAQVIVVCLMCIIMKYMDSGSLEHQEHQEHQEHREHREHREYQEQKSLLFQMFNYYQQGWLAGLFCQFIIHQCKLMTIRNLQGGEMEEEDLEEEDSEEEEDTEEEDTEEVTMSMTMEELKLATETGTHPIPERWIPRVSLRTQRNQLHRRQRTT</sequence>
<name>A0ACB5TZ66_CANBO</name>
<evidence type="ECO:0000313" key="1">
    <source>
        <dbReference type="EMBL" id="GME97782.1"/>
    </source>
</evidence>
<gene>
    <name evidence="1" type="ORF">Cboi01_000472500</name>
</gene>